<dbReference type="EMBL" id="SPQB01000004">
    <property type="protein sequence ID" value="TFU33953.1"/>
    <property type="molecule type" value="Genomic_DNA"/>
</dbReference>
<feature type="region of interest" description="Disordered" evidence="1">
    <location>
        <begin position="225"/>
        <end position="252"/>
    </location>
</feature>
<sequence>MDDVLDIELARIPAGAVTLHNARRKTRRTVDLAPFEIGVFPVTQEQVAEILGDTGEEHPHPRRPATGVSWQRAIRFCNAASEWEGLDPVYSFDGEEVTWHVDADGYRLPTEAEWEYACRAGSTGPHYGPLTEVAWTAADAVRTPQNIGGKLPNLFGLFDTLGNVWEWCWDLLDPLRYDDYRVFRGGGFADEAWNVRASVRRGGAPRMHHEDLGFRVARGGFDGPDAQGWSAAADRERADADGPLPLGWTPRR</sequence>
<organism evidence="3 4">
    <name type="scientific">Microbacterium paludicola</name>
    <dbReference type="NCBI Taxonomy" id="300019"/>
    <lineage>
        <taxon>Bacteria</taxon>
        <taxon>Bacillati</taxon>
        <taxon>Actinomycetota</taxon>
        <taxon>Actinomycetes</taxon>
        <taxon>Micrococcales</taxon>
        <taxon>Microbacteriaceae</taxon>
        <taxon>Microbacterium</taxon>
    </lineage>
</organism>
<dbReference type="AlphaFoldDB" id="A0A4Y9FX74"/>
<name>A0A4Y9FX74_9MICO</name>
<proteinExistence type="predicted"/>
<accession>A0A4Y9FX74</accession>
<dbReference type="Pfam" id="PF03781">
    <property type="entry name" value="FGE-sulfatase"/>
    <property type="match status" value="1"/>
</dbReference>
<feature type="domain" description="Sulfatase-modifying factor enzyme-like" evidence="2">
    <location>
        <begin position="12"/>
        <end position="218"/>
    </location>
</feature>
<protein>
    <submittedName>
        <fullName evidence="3">Formylglycine-generating enzyme family protein</fullName>
    </submittedName>
</protein>
<evidence type="ECO:0000313" key="4">
    <source>
        <dbReference type="Proteomes" id="UP000298358"/>
    </source>
</evidence>
<dbReference type="SUPFAM" id="SSF56436">
    <property type="entry name" value="C-type lectin-like"/>
    <property type="match status" value="1"/>
</dbReference>
<keyword evidence="4" id="KW-1185">Reference proteome</keyword>
<dbReference type="InterPro" id="IPR005532">
    <property type="entry name" value="SUMF_dom"/>
</dbReference>
<gene>
    <name evidence="3" type="ORF">E4U02_03190</name>
</gene>
<evidence type="ECO:0000313" key="3">
    <source>
        <dbReference type="EMBL" id="TFU33953.1"/>
    </source>
</evidence>
<dbReference type="InterPro" id="IPR042095">
    <property type="entry name" value="SUMF_sf"/>
</dbReference>
<reference evidence="3 4" key="1">
    <citation type="submission" date="2019-03" db="EMBL/GenBank/DDBJ databases">
        <title>Diversity of the mouse oral microbiome.</title>
        <authorList>
            <person name="Joseph S."/>
            <person name="Aduse-Opoku J."/>
            <person name="Curtis M."/>
            <person name="Wade W."/>
            <person name="Hashim A."/>
        </authorList>
    </citation>
    <scope>NUCLEOTIDE SEQUENCE [LARGE SCALE GENOMIC DNA]</scope>
    <source>
        <strain evidence="3 4">P1012</strain>
    </source>
</reference>
<comment type="caution">
    <text evidence="3">The sequence shown here is derived from an EMBL/GenBank/DDBJ whole genome shotgun (WGS) entry which is preliminary data.</text>
</comment>
<dbReference type="OrthoDB" id="9768004at2"/>
<dbReference type="Proteomes" id="UP000298358">
    <property type="component" value="Unassembled WGS sequence"/>
</dbReference>
<evidence type="ECO:0000259" key="2">
    <source>
        <dbReference type="Pfam" id="PF03781"/>
    </source>
</evidence>
<dbReference type="InterPro" id="IPR051043">
    <property type="entry name" value="Sulfatase_Mod_Factor_Kinase"/>
</dbReference>
<dbReference type="Gene3D" id="3.90.1580.10">
    <property type="entry name" value="paralog of FGE (formylglycine-generating enzyme)"/>
    <property type="match status" value="1"/>
</dbReference>
<dbReference type="PANTHER" id="PTHR23150:SF19">
    <property type="entry name" value="FORMYLGLYCINE-GENERATING ENZYME"/>
    <property type="match status" value="1"/>
</dbReference>
<dbReference type="GO" id="GO:0120147">
    <property type="term" value="F:formylglycine-generating oxidase activity"/>
    <property type="evidence" value="ECO:0007669"/>
    <property type="project" value="TreeGrafter"/>
</dbReference>
<evidence type="ECO:0000256" key="1">
    <source>
        <dbReference type="SAM" id="MobiDB-lite"/>
    </source>
</evidence>
<dbReference type="PANTHER" id="PTHR23150">
    <property type="entry name" value="SULFATASE MODIFYING FACTOR 1, 2"/>
    <property type="match status" value="1"/>
</dbReference>
<dbReference type="InterPro" id="IPR016187">
    <property type="entry name" value="CTDL_fold"/>
</dbReference>